<reference evidence="4" key="1">
    <citation type="submission" date="2018-05" db="EMBL/GenBank/DDBJ databases">
        <authorList>
            <person name="Lanie J.A."/>
            <person name="Ng W.-L."/>
            <person name="Kazmierczak K.M."/>
            <person name="Andrzejewski T.M."/>
            <person name="Davidsen T.M."/>
            <person name="Wayne K.J."/>
            <person name="Tettelin H."/>
            <person name="Glass J.I."/>
            <person name="Rusch D."/>
            <person name="Podicherti R."/>
            <person name="Tsui H.-C.T."/>
            <person name="Winkler M.E."/>
        </authorList>
    </citation>
    <scope>NUCLEOTIDE SEQUENCE</scope>
</reference>
<keyword evidence="2" id="KW-0808">Transferase</keyword>
<evidence type="ECO:0000256" key="2">
    <source>
        <dbReference type="ARBA" id="ARBA00022679"/>
    </source>
</evidence>
<dbReference type="InterPro" id="IPR036129">
    <property type="entry name" value="Glycerate_kinase_sf"/>
</dbReference>
<dbReference type="PANTHER" id="PTHR21599">
    <property type="entry name" value="GLYCERATE KINASE"/>
    <property type="match status" value="1"/>
</dbReference>
<evidence type="ECO:0000256" key="1">
    <source>
        <dbReference type="ARBA" id="ARBA00006284"/>
    </source>
</evidence>
<dbReference type="PANTHER" id="PTHR21599:SF0">
    <property type="entry name" value="GLYCERATE KINASE"/>
    <property type="match status" value="1"/>
</dbReference>
<dbReference type="PIRSF" id="PIRSF006078">
    <property type="entry name" value="GlxK"/>
    <property type="match status" value="1"/>
</dbReference>
<name>A0A382F2P8_9ZZZZ</name>
<organism evidence="4">
    <name type="scientific">marine metagenome</name>
    <dbReference type="NCBI Taxonomy" id="408172"/>
    <lineage>
        <taxon>unclassified sequences</taxon>
        <taxon>metagenomes</taxon>
        <taxon>ecological metagenomes</taxon>
    </lineage>
</organism>
<dbReference type="Gene3D" id="3.40.50.10350">
    <property type="entry name" value="Glycerate kinase, domain 1"/>
    <property type="match status" value="1"/>
</dbReference>
<sequence>MQRQVLIVPDKFKGSLPASEAAGAIACGWAAACPDDTLALLPMSDGGDGFGPVMAEALGLEERLFDGIDAAGQARQTAWWLDAESGQAVVETAQSNGLALLPGGRFHPFELDTRGVGGLLLAAGQAGATQCLAGIGGSATNDGGFGMACSLGWVFRDESGKEIERWTGLDGLAAIESPASRAWPSVTVASDVQNPLLGIDGATRVYGPQKGMRPGDFAKVDACLGRLAKVAAETLGTDFSVMPGAGAAGGLGFGLMAFAGAAIEPGFEVFADATGLERKVAEADFVVTAEGAIDEQTLMGKGTGQVAALCRRLGKPCIGLAGQLALGQVEVDPGEALFWRLGAIVPDLASESEAMANAATHLERLA</sequence>
<feature type="non-terminal residue" evidence="4">
    <location>
        <position position="366"/>
    </location>
</feature>
<dbReference type="InterPro" id="IPR004381">
    <property type="entry name" value="Glycerate_kinase"/>
</dbReference>
<dbReference type="InterPro" id="IPR018197">
    <property type="entry name" value="Glycerate_kinase_RE-like"/>
</dbReference>
<keyword evidence="3" id="KW-0418">Kinase</keyword>
<dbReference type="Gene3D" id="3.90.1510.10">
    <property type="entry name" value="Glycerate kinase, domain 2"/>
    <property type="match status" value="1"/>
</dbReference>
<dbReference type="PROSITE" id="PS51257">
    <property type="entry name" value="PROKAR_LIPOPROTEIN"/>
    <property type="match status" value="1"/>
</dbReference>
<protein>
    <recommendedName>
        <fullName evidence="5">Glycerate kinase</fullName>
    </recommendedName>
</protein>
<evidence type="ECO:0000256" key="3">
    <source>
        <dbReference type="ARBA" id="ARBA00022777"/>
    </source>
</evidence>
<proteinExistence type="inferred from homology"/>
<dbReference type="SUPFAM" id="SSF110738">
    <property type="entry name" value="Glycerate kinase I"/>
    <property type="match status" value="1"/>
</dbReference>
<dbReference type="AlphaFoldDB" id="A0A382F2P8"/>
<dbReference type="InterPro" id="IPR018193">
    <property type="entry name" value="Glyc_kinase_flavodox-like_fold"/>
</dbReference>
<evidence type="ECO:0008006" key="5">
    <source>
        <dbReference type="Google" id="ProtNLM"/>
    </source>
</evidence>
<comment type="similarity">
    <text evidence="1">Belongs to the glycerate kinase type-1 family.</text>
</comment>
<dbReference type="Pfam" id="PF02595">
    <property type="entry name" value="Gly_kinase"/>
    <property type="match status" value="1"/>
</dbReference>
<dbReference type="NCBIfam" id="TIGR00045">
    <property type="entry name" value="glycerate kinase"/>
    <property type="match status" value="1"/>
</dbReference>
<gene>
    <name evidence="4" type="ORF">METZ01_LOCUS209766</name>
</gene>
<dbReference type="GO" id="GO:0008887">
    <property type="term" value="F:glycerate kinase activity"/>
    <property type="evidence" value="ECO:0007669"/>
    <property type="project" value="InterPro"/>
</dbReference>
<dbReference type="EMBL" id="UINC01047529">
    <property type="protein sequence ID" value="SVB56912.1"/>
    <property type="molecule type" value="Genomic_DNA"/>
</dbReference>
<accession>A0A382F2P8</accession>
<dbReference type="GO" id="GO:0031388">
    <property type="term" value="P:organic acid phosphorylation"/>
    <property type="evidence" value="ECO:0007669"/>
    <property type="project" value="InterPro"/>
</dbReference>
<evidence type="ECO:0000313" key="4">
    <source>
        <dbReference type="EMBL" id="SVB56912.1"/>
    </source>
</evidence>